<dbReference type="EMBL" id="BJWL01000026">
    <property type="protein sequence ID" value="GFZ17133.1"/>
    <property type="molecule type" value="Genomic_DNA"/>
</dbReference>
<evidence type="ECO:0000313" key="1">
    <source>
        <dbReference type="EMBL" id="GFZ17133.1"/>
    </source>
</evidence>
<comment type="caution">
    <text evidence="1">The sequence shown here is derived from an EMBL/GenBank/DDBJ whole genome shotgun (WGS) entry which is preliminary data.</text>
</comment>
<protein>
    <submittedName>
        <fullName evidence="1">Uncharacterized protein</fullName>
    </submittedName>
</protein>
<reference evidence="1 2" key="1">
    <citation type="submission" date="2019-07" db="EMBL/GenBank/DDBJ databases">
        <title>De Novo Assembly of kiwifruit Actinidia rufa.</title>
        <authorList>
            <person name="Sugita-Konishi S."/>
            <person name="Sato K."/>
            <person name="Mori E."/>
            <person name="Abe Y."/>
            <person name="Kisaki G."/>
            <person name="Hamano K."/>
            <person name="Suezawa K."/>
            <person name="Otani M."/>
            <person name="Fukuda T."/>
            <person name="Manabe T."/>
            <person name="Gomi K."/>
            <person name="Tabuchi M."/>
            <person name="Akimitsu K."/>
            <person name="Kataoka I."/>
        </authorList>
    </citation>
    <scope>NUCLEOTIDE SEQUENCE [LARGE SCALE GENOMIC DNA]</scope>
    <source>
        <strain evidence="2">cv. Fuchu</strain>
    </source>
</reference>
<gene>
    <name evidence="1" type="ORF">Acr_26g0004030</name>
</gene>
<accession>A0A7J0H1Z9</accession>
<dbReference type="Proteomes" id="UP000585474">
    <property type="component" value="Unassembled WGS sequence"/>
</dbReference>
<keyword evidence="2" id="KW-1185">Reference proteome</keyword>
<sequence length="75" mass="8548">MDSSSSYAQHVRSLDCNGCLRTIGLEYKFMSSDSVCWVIDAHSHLVPIRYAVWIVRFGFYCAVEQFMNASPVTLH</sequence>
<organism evidence="1 2">
    <name type="scientific">Actinidia rufa</name>
    <dbReference type="NCBI Taxonomy" id="165716"/>
    <lineage>
        <taxon>Eukaryota</taxon>
        <taxon>Viridiplantae</taxon>
        <taxon>Streptophyta</taxon>
        <taxon>Embryophyta</taxon>
        <taxon>Tracheophyta</taxon>
        <taxon>Spermatophyta</taxon>
        <taxon>Magnoliopsida</taxon>
        <taxon>eudicotyledons</taxon>
        <taxon>Gunneridae</taxon>
        <taxon>Pentapetalae</taxon>
        <taxon>asterids</taxon>
        <taxon>Ericales</taxon>
        <taxon>Actinidiaceae</taxon>
        <taxon>Actinidia</taxon>
    </lineage>
</organism>
<dbReference type="AlphaFoldDB" id="A0A7J0H1Z9"/>
<evidence type="ECO:0000313" key="2">
    <source>
        <dbReference type="Proteomes" id="UP000585474"/>
    </source>
</evidence>
<name>A0A7J0H1Z9_9ERIC</name>
<proteinExistence type="predicted"/>